<feature type="domain" description="Sporulation stage II protein D amidase enhancer LytB N-terminal" evidence="1">
    <location>
        <begin position="61"/>
        <end position="159"/>
    </location>
</feature>
<dbReference type="EMBL" id="DXIE01000031">
    <property type="protein sequence ID" value="HIV62192.1"/>
    <property type="molecule type" value="Genomic_DNA"/>
</dbReference>
<name>A0A9D1PHM3_9FIRM</name>
<dbReference type="InterPro" id="IPR013693">
    <property type="entry name" value="SpoIID/LytB_N"/>
</dbReference>
<dbReference type="PANTHER" id="PTHR30032:SF4">
    <property type="entry name" value="AMIDASE ENHANCER"/>
    <property type="match status" value="1"/>
</dbReference>
<dbReference type="InterPro" id="IPR013486">
    <property type="entry name" value="SpoIID/LytB"/>
</dbReference>
<comment type="caution">
    <text evidence="2">The sequence shown here is derived from an EMBL/GenBank/DDBJ whole genome shotgun (WGS) entry which is preliminary data.</text>
</comment>
<sequence length="331" mass="36122">MRKIISLGIVLTILIYLLPISIQYINNSSDNNFMQDMLSVHANAQIEDEQTITVSVDGKPEEMGLEDYIAGVVASEISPDFPIEAIKAQAVAARTYAVYKISAGRSDTHPDADVCDDFHHCAAYKPLTEKVASWGDNAENYENIIMQAVNDTKDLIITYENEPIIAVFSAASGEMTESAKDVWGSDIPYLINVESKGGDACSKYKETVTFSLDEFRDIIKKAIPSADLTGKPETWFAASERSAAGGIKTVKLGSVQVTGTDLRETLGLNSTNFTVTTSEDSISFNTIGYGHGVGLSQYGAKYLAEQGKTYDEILTHYYQGTQIKSLTEISE</sequence>
<protein>
    <submittedName>
        <fullName evidence="2">Stage II sporulation protein D</fullName>
    </submittedName>
</protein>
<dbReference type="InterPro" id="IPR014225">
    <property type="entry name" value="Spore_II_D_firmicutes"/>
</dbReference>
<organism evidence="2 3">
    <name type="scientific">Candidatus Butyricicoccus avistercoris</name>
    <dbReference type="NCBI Taxonomy" id="2838518"/>
    <lineage>
        <taxon>Bacteria</taxon>
        <taxon>Bacillati</taxon>
        <taxon>Bacillota</taxon>
        <taxon>Clostridia</taxon>
        <taxon>Eubacteriales</taxon>
        <taxon>Butyricicoccaceae</taxon>
        <taxon>Butyricicoccus</taxon>
    </lineage>
</organism>
<dbReference type="GO" id="GO:0030435">
    <property type="term" value="P:sporulation resulting in formation of a cellular spore"/>
    <property type="evidence" value="ECO:0007669"/>
    <property type="project" value="InterPro"/>
</dbReference>
<dbReference type="PANTHER" id="PTHR30032">
    <property type="entry name" value="N-ACETYLMURAMOYL-L-ALANINE AMIDASE-RELATED"/>
    <property type="match status" value="1"/>
</dbReference>
<gene>
    <name evidence="2" type="primary">spoIID</name>
    <name evidence="2" type="ORF">H9746_05020</name>
</gene>
<dbReference type="GO" id="GO:0030288">
    <property type="term" value="C:outer membrane-bounded periplasmic space"/>
    <property type="evidence" value="ECO:0007669"/>
    <property type="project" value="TreeGrafter"/>
</dbReference>
<dbReference type="NCBIfam" id="TIGR02870">
    <property type="entry name" value="spore_II_D"/>
    <property type="match status" value="1"/>
</dbReference>
<accession>A0A9D1PHM3</accession>
<dbReference type="Proteomes" id="UP000886808">
    <property type="component" value="Unassembled WGS sequence"/>
</dbReference>
<evidence type="ECO:0000313" key="2">
    <source>
        <dbReference type="EMBL" id="HIV62192.1"/>
    </source>
</evidence>
<evidence type="ECO:0000313" key="3">
    <source>
        <dbReference type="Proteomes" id="UP000886808"/>
    </source>
</evidence>
<dbReference type="InterPro" id="IPR051922">
    <property type="entry name" value="Bact_Sporulation_Assoc"/>
</dbReference>
<dbReference type="NCBIfam" id="TIGR02669">
    <property type="entry name" value="SpoIID_LytB"/>
    <property type="match status" value="1"/>
</dbReference>
<reference evidence="2" key="2">
    <citation type="submission" date="2021-04" db="EMBL/GenBank/DDBJ databases">
        <authorList>
            <person name="Gilroy R."/>
        </authorList>
    </citation>
    <scope>NUCLEOTIDE SEQUENCE</scope>
    <source>
        <strain evidence="2">CHK193-4272</strain>
    </source>
</reference>
<dbReference type="Pfam" id="PF08486">
    <property type="entry name" value="SpoIID"/>
    <property type="match status" value="1"/>
</dbReference>
<reference evidence="2" key="1">
    <citation type="journal article" date="2021" name="PeerJ">
        <title>Extensive microbial diversity within the chicken gut microbiome revealed by metagenomics and culture.</title>
        <authorList>
            <person name="Gilroy R."/>
            <person name="Ravi A."/>
            <person name="Getino M."/>
            <person name="Pursley I."/>
            <person name="Horton D.L."/>
            <person name="Alikhan N.F."/>
            <person name="Baker D."/>
            <person name="Gharbi K."/>
            <person name="Hall N."/>
            <person name="Watson M."/>
            <person name="Adriaenssens E.M."/>
            <person name="Foster-Nyarko E."/>
            <person name="Jarju S."/>
            <person name="Secka A."/>
            <person name="Antonio M."/>
            <person name="Oren A."/>
            <person name="Chaudhuri R.R."/>
            <person name="La Ragione R."/>
            <person name="Hildebrand F."/>
            <person name="Pallen M.J."/>
        </authorList>
    </citation>
    <scope>NUCLEOTIDE SEQUENCE</scope>
    <source>
        <strain evidence="2">CHK193-4272</strain>
    </source>
</reference>
<dbReference type="AlphaFoldDB" id="A0A9D1PHM3"/>
<evidence type="ECO:0000259" key="1">
    <source>
        <dbReference type="Pfam" id="PF08486"/>
    </source>
</evidence>
<proteinExistence type="predicted"/>